<evidence type="ECO:0000313" key="9">
    <source>
        <dbReference type="EMBL" id="OOV88095.1"/>
    </source>
</evidence>
<evidence type="ECO:0000256" key="4">
    <source>
        <dbReference type="ARBA" id="ARBA00022813"/>
    </source>
</evidence>
<dbReference type="CDD" id="cd06529">
    <property type="entry name" value="S24_LexA-like"/>
    <property type="match status" value="1"/>
</dbReference>
<dbReference type="EMBL" id="MTSD02000001">
    <property type="protein sequence ID" value="OOV88095.1"/>
    <property type="molecule type" value="Genomic_DNA"/>
</dbReference>
<dbReference type="GO" id="GO:0006281">
    <property type="term" value="P:DNA repair"/>
    <property type="evidence" value="ECO:0007669"/>
    <property type="project" value="UniProtKB-KW"/>
</dbReference>
<gene>
    <name evidence="9" type="ORF">BTA35_0200630</name>
</gene>
<name>A0A1T1HE53_OCELI</name>
<evidence type="ECO:0000256" key="5">
    <source>
        <dbReference type="ARBA" id="ARBA00023204"/>
    </source>
</evidence>
<dbReference type="AlphaFoldDB" id="A0A1T1HE53"/>
<sequence>MSLHSIQPVGIAGSNCQIPVANSRVSAGFPSPADDYVERHLDLNDKLIRHPSATFLMKVEGDSMINAGMQNGDLLIVDRAIQPAPGKIVIAAVNGELTVKRLALHQGCYWLQPENPKYQAIPLNESNDCFIWGVVSHIIHQCA</sequence>
<evidence type="ECO:0000256" key="6">
    <source>
        <dbReference type="ARBA" id="ARBA00023236"/>
    </source>
</evidence>
<dbReference type="InterPro" id="IPR015927">
    <property type="entry name" value="Peptidase_S24_S26A/B/C"/>
</dbReference>
<dbReference type="Proteomes" id="UP000190064">
    <property type="component" value="Unassembled WGS sequence"/>
</dbReference>
<dbReference type="STRING" id="966.BTA35_0200630"/>
<dbReference type="GO" id="GO:0016787">
    <property type="term" value="F:hydrolase activity"/>
    <property type="evidence" value="ECO:0007669"/>
    <property type="project" value="UniProtKB-KW"/>
</dbReference>
<evidence type="ECO:0000313" key="10">
    <source>
        <dbReference type="Proteomes" id="UP000190064"/>
    </source>
</evidence>
<evidence type="ECO:0000256" key="3">
    <source>
        <dbReference type="ARBA" id="ARBA00022801"/>
    </source>
</evidence>
<dbReference type="PANTHER" id="PTHR33516">
    <property type="entry name" value="LEXA REPRESSOR"/>
    <property type="match status" value="1"/>
</dbReference>
<comment type="caution">
    <text evidence="9">The sequence shown here is derived from an EMBL/GenBank/DDBJ whole genome shotgun (WGS) entry which is preliminary data.</text>
</comment>
<dbReference type="InterPro" id="IPR006197">
    <property type="entry name" value="Peptidase_S24_LexA"/>
</dbReference>
<evidence type="ECO:0000256" key="7">
    <source>
        <dbReference type="RuleBase" id="RU003991"/>
    </source>
</evidence>
<dbReference type="InterPro" id="IPR050077">
    <property type="entry name" value="LexA_repressor"/>
</dbReference>
<dbReference type="PRINTS" id="PR00726">
    <property type="entry name" value="LEXASERPTASE"/>
</dbReference>
<dbReference type="GO" id="GO:0009432">
    <property type="term" value="P:SOS response"/>
    <property type="evidence" value="ECO:0007669"/>
    <property type="project" value="UniProtKB-KW"/>
</dbReference>
<organism evidence="9 10">
    <name type="scientific">Oceanospirillum linum</name>
    <dbReference type="NCBI Taxonomy" id="966"/>
    <lineage>
        <taxon>Bacteria</taxon>
        <taxon>Pseudomonadati</taxon>
        <taxon>Pseudomonadota</taxon>
        <taxon>Gammaproteobacteria</taxon>
        <taxon>Oceanospirillales</taxon>
        <taxon>Oceanospirillaceae</taxon>
        <taxon>Oceanospirillum</taxon>
    </lineage>
</organism>
<reference evidence="9" key="1">
    <citation type="submission" date="2017-02" db="EMBL/GenBank/DDBJ databases">
        <title>Draft Genome Sequence of the Salt Water Bacterium Oceanospirillum linum ATCC 11336.</title>
        <authorList>
            <person name="Trachtenberg A.M."/>
            <person name="Carney J.G."/>
            <person name="Linnane J.D."/>
            <person name="Rheaume B.A."/>
            <person name="Pitts N.L."/>
            <person name="Mykles D.L."/>
            <person name="Maclea K.S."/>
        </authorList>
    </citation>
    <scope>NUCLEOTIDE SEQUENCE [LARGE SCALE GENOMIC DNA]</scope>
    <source>
        <strain evidence="9">ATCC 11336</strain>
    </source>
</reference>
<keyword evidence="4 7" id="KW-0068">Autocatalytic cleavage</keyword>
<dbReference type="Gene3D" id="2.10.109.10">
    <property type="entry name" value="Umud Fragment, subunit A"/>
    <property type="match status" value="1"/>
</dbReference>
<accession>A0A1T1HE53</accession>
<dbReference type="InterPro" id="IPR039418">
    <property type="entry name" value="LexA-like"/>
</dbReference>
<dbReference type="InterPro" id="IPR036286">
    <property type="entry name" value="LexA/Signal_pep-like_sf"/>
</dbReference>
<dbReference type="RefSeq" id="WP_077242505.1">
    <property type="nucleotide sequence ID" value="NZ_FXTS01000001.1"/>
</dbReference>
<keyword evidence="6" id="KW-0742">SOS response</keyword>
<keyword evidence="3 7" id="KW-0378">Hydrolase</keyword>
<comment type="similarity">
    <text evidence="1 7">Belongs to the peptidase S24 family.</text>
</comment>
<evidence type="ECO:0000256" key="2">
    <source>
        <dbReference type="ARBA" id="ARBA00022763"/>
    </source>
</evidence>
<proteinExistence type="inferred from homology"/>
<keyword evidence="10" id="KW-1185">Reference proteome</keyword>
<dbReference type="GO" id="GO:0003677">
    <property type="term" value="F:DNA binding"/>
    <property type="evidence" value="ECO:0007669"/>
    <property type="project" value="InterPro"/>
</dbReference>
<keyword evidence="5" id="KW-0234">DNA repair</keyword>
<evidence type="ECO:0000259" key="8">
    <source>
        <dbReference type="Pfam" id="PF00717"/>
    </source>
</evidence>
<dbReference type="GO" id="GO:0006355">
    <property type="term" value="P:regulation of DNA-templated transcription"/>
    <property type="evidence" value="ECO:0007669"/>
    <property type="project" value="InterPro"/>
</dbReference>
<dbReference type="Pfam" id="PF00717">
    <property type="entry name" value="Peptidase_S24"/>
    <property type="match status" value="1"/>
</dbReference>
<dbReference type="NCBIfam" id="NF007621">
    <property type="entry name" value="PRK10276.1"/>
    <property type="match status" value="1"/>
</dbReference>
<dbReference type="SUPFAM" id="SSF51306">
    <property type="entry name" value="LexA/Signal peptidase"/>
    <property type="match status" value="1"/>
</dbReference>
<dbReference type="PANTHER" id="PTHR33516:SF2">
    <property type="entry name" value="LEXA REPRESSOR-RELATED"/>
    <property type="match status" value="1"/>
</dbReference>
<keyword evidence="2" id="KW-0227">DNA damage</keyword>
<protein>
    <submittedName>
        <fullName evidence="9">Peptidase S24</fullName>
    </submittedName>
</protein>
<feature type="domain" description="Peptidase S24/S26A/S26B/S26C" evidence="8">
    <location>
        <begin position="19"/>
        <end position="135"/>
    </location>
</feature>
<evidence type="ECO:0000256" key="1">
    <source>
        <dbReference type="ARBA" id="ARBA00007484"/>
    </source>
</evidence>